<dbReference type="InParanoid" id="S7W6H5"/>
<reference evidence="3" key="1">
    <citation type="journal article" date="2013" name="PLoS Genet.">
        <title>The genome of Spraguea lophii and the basis of host-microsporidian interactions.</title>
        <authorList>
            <person name="Campbell S.E."/>
            <person name="Williams T.A."/>
            <person name="Yousuf A."/>
            <person name="Soanes D.M."/>
            <person name="Paszkiewicz K.H."/>
            <person name="Williams B.A.P."/>
        </authorList>
    </citation>
    <scope>NUCLEOTIDE SEQUENCE [LARGE SCALE GENOMIC DNA]</scope>
    <source>
        <strain evidence="3">42_110</strain>
    </source>
</reference>
<keyword evidence="1" id="KW-0812">Transmembrane</keyword>
<evidence type="ECO:0000313" key="2">
    <source>
        <dbReference type="EMBL" id="EPR78386.1"/>
    </source>
</evidence>
<dbReference type="OrthoDB" id="260519at2759"/>
<dbReference type="SUPFAM" id="SSF55856">
    <property type="entry name" value="Cytochrome b5-like heme/steroid binding domain"/>
    <property type="match status" value="1"/>
</dbReference>
<sequence>MESLGTDITDMFINVGHSATAENMLEDYYVCNLNDNIINDNKDLDDNSKNNNNLNGSNRFMNGYKYYFIAGIVVLIAIVIYFLSKDKKKKD</sequence>
<gene>
    <name evidence="2" type="ORF">SLOPH_2714</name>
</gene>
<keyword evidence="1" id="KW-1133">Transmembrane helix</keyword>
<dbReference type="Proteomes" id="UP000014978">
    <property type="component" value="Unassembled WGS sequence"/>
</dbReference>
<dbReference type="AlphaFoldDB" id="S7W6H5"/>
<evidence type="ECO:0000256" key="1">
    <source>
        <dbReference type="SAM" id="Phobius"/>
    </source>
</evidence>
<dbReference type="VEuPathDB" id="MicrosporidiaDB:SLOPH_2714"/>
<dbReference type="HOGENOM" id="CLU_2428493_0_0_1"/>
<keyword evidence="1" id="KW-0472">Membrane</keyword>
<organism evidence="2 3">
    <name type="scientific">Spraguea lophii (strain 42_110)</name>
    <name type="common">Microsporidian parasite</name>
    <dbReference type="NCBI Taxonomy" id="1358809"/>
    <lineage>
        <taxon>Eukaryota</taxon>
        <taxon>Fungi</taxon>
        <taxon>Fungi incertae sedis</taxon>
        <taxon>Microsporidia</taxon>
        <taxon>Spragueidae</taxon>
        <taxon>Spraguea</taxon>
    </lineage>
</organism>
<evidence type="ECO:0000313" key="3">
    <source>
        <dbReference type="Proteomes" id="UP000014978"/>
    </source>
</evidence>
<feature type="transmembrane region" description="Helical" evidence="1">
    <location>
        <begin position="64"/>
        <end position="83"/>
    </location>
</feature>
<keyword evidence="3" id="KW-1185">Reference proteome</keyword>
<name>S7W6H5_SPRLO</name>
<dbReference type="EMBL" id="ATCN01000825">
    <property type="protein sequence ID" value="EPR78386.1"/>
    <property type="molecule type" value="Genomic_DNA"/>
</dbReference>
<protein>
    <submittedName>
        <fullName evidence="2">Cytochrome b5 type B-like protein</fullName>
    </submittedName>
</protein>
<proteinExistence type="predicted"/>
<dbReference type="InterPro" id="IPR036400">
    <property type="entry name" value="Cyt_B5-like_heme/steroid_sf"/>
</dbReference>
<dbReference type="Gene3D" id="3.10.120.10">
    <property type="entry name" value="Cytochrome b5-like heme/steroid binding domain"/>
    <property type="match status" value="1"/>
</dbReference>
<accession>S7W6H5</accession>
<comment type="caution">
    <text evidence="2">The sequence shown here is derived from an EMBL/GenBank/DDBJ whole genome shotgun (WGS) entry which is preliminary data.</text>
</comment>